<keyword evidence="6" id="KW-1185">Reference proteome</keyword>
<name>A0A1D7U3T8_9HYPH</name>
<accession>A0A1D7U3T8</accession>
<dbReference type="InterPro" id="IPR051792">
    <property type="entry name" value="GGT_bact"/>
</dbReference>
<protein>
    <recommendedName>
        <fullName evidence="7">Gamma-glutamyltransferase</fullName>
    </recommendedName>
</protein>
<evidence type="ECO:0000313" key="6">
    <source>
        <dbReference type="Proteomes" id="UP000094969"/>
    </source>
</evidence>
<dbReference type="AlphaFoldDB" id="A0A1D7U3T8"/>
<dbReference type="GO" id="GO:0016740">
    <property type="term" value="F:transferase activity"/>
    <property type="evidence" value="ECO:0007669"/>
    <property type="project" value="UniProtKB-KW"/>
</dbReference>
<dbReference type="EMBL" id="CP017147">
    <property type="protein sequence ID" value="AOO82040.1"/>
    <property type="molecule type" value="Genomic_DNA"/>
</dbReference>
<evidence type="ECO:0000256" key="3">
    <source>
        <dbReference type="ARBA" id="ARBA00022801"/>
    </source>
</evidence>
<keyword evidence="3" id="KW-0378">Hydrolase</keyword>
<dbReference type="SUPFAM" id="SSF56235">
    <property type="entry name" value="N-terminal nucleophile aminohydrolases (Ntn hydrolases)"/>
    <property type="match status" value="1"/>
</dbReference>
<evidence type="ECO:0000256" key="4">
    <source>
        <dbReference type="ARBA" id="ARBA00023145"/>
    </source>
</evidence>
<dbReference type="Proteomes" id="UP000094969">
    <property type="component" value="Chromosome"/>
</dbReference>
<evidence type="ECO:0008006" key="7">
    <source>
        <dbReference type="Google" id="ProtNLM"/>
    </source>
</evidence>
<organism evidence="5 6">
    <name type="scientific">Bosea vaviloviae</name>
    <dbReference type="NCBI Taxonomy" id="1526658"/>
    <lineage>
        <taxon>Bacteria</taxon>
        <taxon>Pseudomonadati</taxon>
        <taxon>Pseudomonadota</taxon>
        <taxon>Alphaproteobacteria</taxon>
        <taxon>Hyphomicrobiales</taxon>
        <taxon>Boseaceae</taxon>
        <taxon>Bosea</taxon>
    </lineage>
</organism>
<keyword evidence="2" id="KW-0808">Transferase</keyword>
<dbReference type="PANTHER" id="PTHR43199">
    <property type="entry name" value="GLUTATHIONE HYDROLASE"/>
    <property type="match status" value="1"/>
</dbReference>
<dbReference type="PRINTS" id="PR01210">
    <property type="entry name" value="GGTRANSPTASE"/>
</dbReference>
<comment type="similarity">
    <text evidence="1">Belongs to the gamma-glutamyltransferase family.</text>
</comment>
<gene>
    <name evidence="5" type="ORF">BHK69_17730</name>
</gene>
<dbReference type="InterPro" id="IPR029055">
    <property type="entry name" value="Ntn_hydrolases_N"/>
</dbReference>
<dbReference type="Gene3D" id="3.60.20.40">
    <property type="match status" value="1"/>
</dbReference>
<dbReference type="KEGG" id="bvv:BHK69_17730"/>
<dbReference type="Pfam" id="PF01019">
    <property type="entry name" value="G_glu_transpept"/>
    <property type="match status" value="1"/>
</dbReference>
<dbReference type="InterPro" id="IPR043137">
    <property type="entry name" value="GGT_ssub_C"/>
</dbReference>
<proteinExistence type="inferred from homology"/>
<dbReference type="PANTHER" id="PTHR43199:SF1">
    <property type="entry name" value="GLUTATHIONE HYDROLASE PROENZYME"/>
    <property type="match status" value="1"/>
</dbReference>
<evidence type="ECO:0000313" key="5">
    <source>
        <dbReference type="EMBL" id="AOO82040.1"/>
    </source>
</evidence>
<reference evidence="5 6" key="1">
    <citation type="journal article" date="2015" name="Antonie Van Leeuwenhoek">
        <title>Bosea vaviloviae sp. nov., a new species of slow-growing rhizobia isolated from nodules of the relict species Vavilovia formosa (Stev.) Fed.</title>
        <authorList>
            <person name="Safronova V.I."/>
            <person name="Kuznetsova I.G."/>
            <person name="Sazanova A.L."/>
            <person name="Kimeklis A.K."/>
            <person name="Belimov A.A."/>
            <person name="Andronov E.E."/>
            <person name="Pinaev A.G."/>
            <person name="Chizhevskaya E.P."/>
            <person name="Pukhaev A.R."/>
            <person name="Popov K.P."/>
            <person name="Willems A."/>
            <person name="Tikhonovich I.A."/>
        </authorList>
    </citation>
    <scope>NUCLEOTIDE SEQUENCE [LARGE SCALE GENOMIC DNA]</scope>
    <source>
        <strain evidence="5 6">Vaf18</strain>
    </source>
</reference>
<evidence type="ECO:0000256" key="2">
    <source>
        <dbReference type="ARBA" id="ARBA00022679"/>
    </source>
</evidence>
<sequence length="535" mass="55596">MSTPVSTRTQPYRTQNWTLTKPTAKGGHGIVVSQNREAAKAGVAILEAGGNAADAAVAACFALAAVEPWNSGLGGIGFALVLKANETRAQVVDFGPVAPRRADPADYPLTGAMKKDLFTWPEVVGDVNIHGPLSFCIPSSVAGYAKLKEAFGTALPVADLLAPAIALAKRGLAQDWYTTLKVSSSASVLRLYEESARIYLPGGLPPVPPYQGMPGFFRLGNLASTLERLAEAGLDDFYHGELATRLAADIKALGGVVDAEDLANCKAVLREAPVIAWRGTHLLHTAGGLTAAPTLAAVVEGMADSAPSSEGPDANWFATLSRVMRQAYASRLEGLGAAKAATEPGDTCTTHLTVVDGEGNLVSVTTTLLSSMGSRVVLPGTGVLMNNGMMWFDPRPGSANAIAPGARPLCNMCPVIVTPKDGSWPRLAAGSSGGRRILASVYQMLAWTLDCGMEITDAAHTPRIDVSGPDSTSADYRLPDETLAALEAAGPLAVVEHGVLPINFACPNIIRVDKDGAEGCSDVISPWSAAVAAKH</sequence>
<dbReference type="OrthoDB" id="9781342at2"/>
<dbReference type="RefSeq" id="WP_069691250.1">
    <property type="nucleotide sequence ID" value="NZ_CP017147.1"/>
</dbReference>
<keyword evidence="4" id="KW-0865">Zymogen</keyword>
<evidence type="ECO:0000256" key="1">
    <source>
        <dbReference type="ARBA" id="ARBA00009381"/>
    </source>
</evidence>
<dbReference type="STRING" id="1526658.BHK69_17730"/>
<dbReference type="GO" id="GO:0016787">
    <property type="term" value="F:hydrolase activity"/>
    <property type="evidence" value="ECO:0007669"/>
    <property type="project" value="UniProtKB-KW"/>
</dbReference>